<feature type="domain" description="Carbohydrate kinase FGGY C-terminal" evidence="5">
    <location>
        <begin position="377"/>
        <end position="451"/>
    </location>
</feature>
<dbReference type="KEGG" id="minf:MESINF_1105"/>
<keyword evidence="2 6" id="KW-0808">Transferase</keyword>
<dbReference type="AlphaFoldDB" id="A0A7Z7LEE9"/>
<dbReference type="InterPro" id="IPR000577">
    <property type="entry name" value="Carb_kinase_FGGY"/>
</dbReference>
<dbReference type="InterPro" id="IPR018484">
    <property type="entry name" value="FGGY_N"/>
</dbReference>
<keyword evidence="3 6" id="KW-0418">Kinase</keyword>
<dbReference type="Pfam" id="PF00370">
    <property type="entry name" value="FGGY_N"/>
    <property type="match status" value="1"/>
</dbReference>
<dbReference type="EMBL" id="LS974202">
    <property type="protein sequence ID" value="SSC12549.1"/>
    <property type="molecule type" value="Genomic_DNA"/>
</dbReference>
<feature type="domain" description="Carbohydrate kinase FGGY N-terminal" evidence="4">
    <location>
        <begin position="6"/>
        <end position="250"/>
    </location>
</feature>
<evidence type="ECO:0000259" key="5">
    <source>
        <dbReference type="Pfam" id="PF02782"/>
    </source>
</evidence>
<dbReference type="PANTHER" id="PTHR43095">
    <property type="entry name" value="SUGAR KINASE"/>
    <property type="match status" value="1"/>
</dbReference>
<reference evidence="6 7" key="1">
    <citation type="submission" date="2017-01" db="EMBL/GenBank/DDBJ databases">
        <authorList>
            <person name="Erauso G."/>
        </authorList>
    </citation>
    <scope>NUCLEOTIDE SEQUENCE [LARGE SCALE GENOMIC DNA]</scope>
    <source>
        <strain evidence="6">MESINF1</strain>
    </source>
</reference>
<dbReference type="EC" id="2.7.1.17" evidence="6"/>
<organism evidence="6 7">
    <name type="scientific">Mesotoga infera</name>
    <dbReference type="NCBI Taxonomy" id="1236046"/>
    <lineage>
        <taxon>Bacteria</taxon>
        <taxon>Thermotogati</taxon>
        <taxon>Thermotogota</taxon>
        <taxon>Thermotogae</taxon>
        <taxon>Kosmotogales</taxon>
        <taxon>Kosmotogaceae</taxon>
        <taxon>Mesotoga</taxon>
    </lineage>
</organism>
<dbReference type="Gene3D" id="3.30.420.40">
    <property type="match status" value="2"/>
</dbReference>
<dbReference type="PIRSF" id="PIRSF000538">
    <property type="entry name" value="GlpK"/>
    <property type="match status" value="1"/>
</dbReference>
<dbReference type="CDD" id="cd07798">
    <property type="entry name" value="ASKHA_NBD_FGGY_YoaC-like"/>
    <property type="match status" value="1"/>
</dbReference>
<dbReference type="Pfam" id="PF02782">
    <property type="entry name" value="FGGY_C"/>
    <property type="match status" value="1"/>
</dbReference>
<evidence type="ECO:0000256" key="3">
    <source>
        <dbReference type="ARBA" id="ARBA00022777"/>
    </source>
</evidence>
<keyword evidence="7" id="KW-1185">Reference proteome</keyword>
<dbReference type="SUPFAM" id="SSF53067">
    <property type="entry name" value="Actin-like ATPase domain"/>
    <property type="match status" value="2"/>
</dbReference>
<evidence type="ECO:0000313" key="7">
    <source>
        <dbReference type="Proteomes" id="UP000250796"/>
    </source>
</evidence>
<dbReference type="Proteomes" id="UP000250796">
    <property type="component" value="Chromosome MESINF"/>
</dbReference>
<dbReference type="RefSeq" id="WP_169698852.1">
    <property type="nucleotide sequence ID" value="NZ_LS974202.1"/>
</dbReference>
<dbReference type="InterPro" id="IPR050406">
    <property type="entry name" value="FGGY_Carb_Kinase"/>
</dbReference>
<dbReference type="InterPro" id="IPR043129">
    <property type="entry name" value="ATPase_NBD"/>
</dbReference>
<dbReference type="PANTHER" id="PTHR43095:SF2">
    <property type="entry name" value="GLUCONOKINASE"/>
    <property type="match status" value="1"/>
</dbReference>
<dbReference type="GO" id="GO:0004856">
    <property type="term" value="F:D-xylulokinase activity"/>
    <property type="evidence" value="ECO:0007669"/>
    <property type="project" value="UniProtKB-EC"/>
</dbReference>
<comment type="similarity">
    <text evidence="1">Belongs to the FGGY kinase family.</text>
</comment>
<evidence type="ECO:0000256" key="1">
    <source>
        <dbReference type="ARBA" id="ARBA00009156"/>
    </source>
</evidence>
<gene>
    <name evidence="6" type="ORF">MESINF_1105</name>
</gene>
<evidence type="ECO:0000256" key="2">
    <source>
        <dbReference type="ARBA" id="ARBA00022679"/>
    </source>
</evidence>
<evidence type="ECO:0000259" key="4">
    <source>
        <dbReference type="Pfam" id="PF00370"/>
    </source>
</evidence>
<proteinExistence type="inferred from homology"/>
<dbReference type="InterPro" id="IPR018485">
    <property type="entry name" value="FGGY_C"/>
</dbReference>
<protein>
    <submittedName>
        <fullName evidence="6">Putative Xylulokinase</fullName>
        <ecNumber evidence="6">2.7.1.17</ecNumber>
    </submittedName>
</protein>
<accession>A0A7Z7LEE9</accession>
<name>A0A7Z7LEE9_9BACT</name>
<evidence type="ECO:0000313" key="6">
    <source>
        <dbReference type="EMBL" id="SSC12549.1"/>
    </source>
</evidence>
<sequence length="499" mass="56487">MSSSTLTIDVSTGGIHICIVDKRMQIIHKEYKEFEYLTSEIPGAKEIDTDTLWALLIQMMRSLRFRPDLTAGISEIAVTSQREGCVFLDREDRVLSACPNIDSRASKIAKSLPRSTKEEIYDITGHWPDCYFPAMRLLWFKHEAPSTYTKISRFMMLNEWIVYKLLGKNKDESVSEETNASESMLFDVRKRTWSHQIIELLELSHLRLAKIEKPGTIVGSVSSSLAREIGISESVDVKISMADTQSAVLGSGGFEPGDIVIVNGSTTPVQLVTDSPILDNRRRTWTCPYLPDLWTLESNCRKTGLMFRKIKNDLQELLSQFDDSLSLTSEQLDKIISINADRSFDTMAFLGPGIFDVSQGKDLPISLSFYDERVNIFSAILIGYIENLTFAIKANIEQLKEISNISLRRIILTGGASRNSLLRVILPRILRENELLITDNLDTTSLGASIIGREKDSEIEKALLNSLSRLSSNEDMVGDFYNKKFEMWKQWYSKMISIT</sequence>